<reference evidence="9" key="1">
    <citation type="journal article" date="2021" name="Environ. Microbiol.">
        <title>Genomic characterization of three novel Desulfobacterota classes expand the metabolic and phylogenetic diversity of the phylum.</title>
        <authorList>
            <person name="Murphy C.L."/>
            <person name="Biggerstaff J."/>
            <person name="Eichhorn A."/>
            <person name="Ewing E."/>
            <person name="Shahan R."/>
            <person name="Soriano D."/>
            <person name="Stewart S."/>
            <person name="VanMol K."/>
            <person name="Walker R."/>
            <person name="Walters P."/>
            <person name="Elshahed M.S."/>
            <person name="Youssef N.H."/>
        </authorList>
    </citation>
    <scope>NUCLEOTIDE SEQUENCE</scope>
    <source>
        <strain evidence="9">Zod_Metabat.24</strain>
    </source>
</reference>
<evidence type="ECO:0000256" key="7">
    <source>
        <dbReference type="ARBA" id="ARBA00048954"/>
    </source>
</evidence>
<dbReference type="Gene3D" id="3.40.50.300">
    <property type="entry name" value="P-loop containing nucleotide triphosphate hydrolases"/>
    <property type="match status" value="2"/>
</dbReference>
<evidence type="ECO:0000256" key="5">
    <source>
        <dbReference type="ARBA" id="ARBA00038058"/>
    </source>
</evidence>
<dbReference type="Pfam" id="PF00270">
    <property type="entry name" value="DEAD"/>
    <property type="match status" value="1"/>
</dbReference>
<evidence type="ECO:0000256" key="4">
    <source>
        <dbReference type="ARBA" id="ARBA00022840"/>
    </source>
</evidence>
<keyword evidence="9" id="KW-0347">Helicase</keyword>
<dbReference type="PANTHER" id="PTHR11472">
    <property type="entry name" value="DNA REPAIR DEAD HELICASE RAD3/XP-D SUBFAMILY MEMBER"/>
    <property type="match status" value="1"/>
</dbReference>
<dbReference type="Proteomes" id="UP000809273">
    <property type="component" value="Unassembled WGS sequence"/>
</dbReference>
<keyword evidence="4" id="KW-0067">ATP-binding</keyword>
<dbReference type="InterPro" id="IPR006555">
    <property type="entry name" value="ATP-dep_Helicase_C"/>
</dbReference>
<comment type="cofactor">
    <cofactor evidence="1">
        <name>[4Fe-4S] cluster</name>
        <dbReference type="ChEBI" id="CHEBI:49883"/>
    </cofactor>
</comment>
<dbReference type="GO" id="GO:0003676">
    <property type="term" value="F:nucleic acid binding"/>
    <property type="evidence" value="ECO:0007669"/>
    <property type="project" value="InterPro"/>
</dbReference>
<dbReference type="Pfam" id="PF13307">
    <property type="entry name" value="Helicase_C_2"/>
    <property type="match status" value="1"/>
</dbReference>
<evidence type="ECO:0000313" key="9">
    <source>
        <dbReference type="EMBL" id="MBN1573580.1"/>
    </source>
</evidence>
<dbReference type="SUPFAM" id="SSF52540">
    <property type="entry name" value="P-loop containing nucleoside triphosphate hydrolases"/>
    <property type="match status" value="2"/>
</dbReference>
<dbReference type="EC" id="5.6.2.3" evidence="6"/>
<evidence type="ECO:0000256" key="1">
    <source>
        <dbReference type="ARBA" id="ARBA00001966"/>
    </source>
</evidence>
<protein>
    <recommendedName>
        <fullName evidence="6">DNA 5'-3' helicase</fullName>
        <ecNumber evidence="6">5.6.2.3</ecNumber>
    </recommendedName>
</protein>
<dbReference type="InterPro" id="IPR027417">
    <property type="entry name" value="P-loop_NTPase"/>
</dbReference>
<evidence type="ECO:0000259" key="8">
    <source>
        <dbReference type="PROSITE" id="PS51193"/>
    </source>
</evidence>
<evidence type="ECO:0000313" key="10">
    <source>
        <dbReference type="Proteomes" id="UP000809273"/>
    </source>
</evidence>
<dbReference type="SMART" id="SM00491">
    <property type="entry name" value="HELICc2"/>
    <property type="match status" value="1"/>
</dbReference>
<evidence type="ECO:0000256" key="3">
    <source>
        <dbReference type="ARBA" id="ARBA00022801"/>
    </source>
</evidence>
<reference evidence="9" key="2">
    <citation type="submission" date="2021-01" db="EMBL/GenBank/DDBJ databases">
        <authorList>
            <person name="Hahn C.R."/>
            <person name="Youssef N.H."/>
            <person name="Elshahed M."/>
        </authorList>
    </citation>
    <scope>NUCLEOTIDE SEQUENCE</scope>
    <source>
        <strain evidence="9">Zod_Metabat.24</strain>
    </source>
</reference>
<proteinExistence type="inferred from homology"/>
<comment type="similarity">
    <text evidence="5">Belongs to the helicase family. DinG subfamily.</text>
</comment>
<comment type="catalytic activity">
    <reaction evidence="7">
        <text>ATP + H2O = ADP + phosphate + H(+)</text>
        <dbReference type="Rhea" id="RHEA:13065"/>
        <dbReference type="ChEBI" id="CHEBI:15377"/>
        <dbReference type="ChEBI" id="CHEBI:15378"/>
        <dbReference type="ChEBI" id="CHEBI:30616"/>
        <dbReference type="ChEBI" id="CHEBI:43474"/>
        <dbReference type="ChEBI" id="CHEBI:456216"/>
        <dbReference type="EC" id="5.6.2.3"/>
    </reaction>
</comment>
<feature type="domain" description="Helicase ATP-binding" evidence="8">
    <location>
        <begin position="20"/>
        <end position="287"/>
    </location>
</feature>
<organism evidence="9 10">
    <name type="scientific">Candidatus Zymogenus saltonus</name>
    <dbReference type="NCBI Taxonomy" id="2844893"/>
    <lineage>
        <taxon>Bacteria</taxon>
        <taxon>Deltaproteobacteria</taxon>
        <taxon>Candidatus Zymogenia</taxon>
        <taxon>Candidatus Zymogeniales</taxon>
        <taxon>Candidatus Zymogenaceae</taxon>
        <taxon>Candidatus Zymogenus</taxon>
    </lineage>
</organism>
<dbReference type="GO" id="GO:0006139">
    <property type="term" value="P:nucleobase-containing compound metabolic process"/>
    <property type="evidence" value="ECO:0007669"/>
    <property type="project" value="InterPro"/>
</dbReference>
<dbReference type="InterPro" id="IPR014013">
    <property type="entry name" value="Helic_SF1/SF2_ATP-bd_DinG/Rad3"/>
</dbReference>
<evidence type="ECO:0000256" key="6">
    <source>
        <dbReference type="ARBA" id="ARBA00044969"/>
    </source>
</evidence>
<keyword evidence="2" id="KW-0547">Nucleotide-binding</keyword>
<dbReference type="InterPro" id="IPR011545">
    <property type="entry name" value="DEAD/DEAH_box_helicase_dom"/>
</dbReference>
<comment type="caution">
    <text evidence="9">The sequence shown here is derived from an EMBL/GenBank/DDBJ whole genome shotgun (WGS) entry which is preliminary data.</text>
</comment>
<dbReference type="InterPro" id="IPR045028">
    <property type="entry name" value="DinG/Rad3-like"/>
</dbReference>
<sequence length="656" mass="73457">MVIPSEISDKIGEFFGERGLLSKTLVGYEFRPGQIDMAGEVLDALVEGRYLMVEAGTGTGKTLAYLLPALLSGRRVVISTGTKNLQDQIIESDVPIIERAYKYERKIKAVTLKGRNNYLCQRRYFQFIRQGTLGFKDDAGAFKLIEAWARKTKTGDRAEIEGLPDDFAPWHEISSSSDRCVGQRCFHFDDCFVNRMRREAQSADIVVVNHHLFLADLEIKSAGGMGVIPNYEAAILDEAHNLEKVSTSHFGITVSPFRVEELVRDLLSEMEAEGIFNKDVNKDVQDAARKVGESSDAFFGALMKKKGFSAKEENVKRRILKGFFTEGEIEKAEVLRSRLQILADRMRGLMGDTDSATSIVRRAEEISDAINFIVTMPDDGYVFVCERRGRGVFLSAFPLDVSGEMKRHLFDRVDTLIFTSATLTVSGKFDFFKSSIGLDGEAGEKVIPGGFDTKSQTLLYVPRDLPPPNSGDFAEEVSKAVEEIVQASSGRALVLFTSIKNMREVHEELSPRIPFETLLQGEAPRHILLKRFQREVSSVLFATASFWEGVDVPGEALSAVIIDKLPFDSPADPLIEAKMEYLERGGMNPFMEFQLPRAVISLRQGIGRLIRSDGDRGVLSILDSRLYKRSYGRIFFESLTEFPVTDRIGDVKDFFR</sequence>
<dbReference type="AlphaFoldDB" id="A0A9D8KEG2"/>
<accession>A0A9D8KEG2</accession>
<dbReference type="PANTHER" id="PTHR11472:SF34">
    <property type="entry name" value="REGULATOR OF TELOMERE ELONGATION HELICASE 1"/>
    <property type="match status" value="1"/>
</dbReference>
<keyword evidence="3" id="KW-0378">Hydrolase</keyword>
<dbReference type="PROSITE" id="PS51193">
    <property type="entry name" value="HELICASE_ATP_BIND_2"/>
    <property type="match status" value="1"/>
</dbReference>
<dbReference type="GO" id="GO:0005524">
    <property type="term" value="F:ATP binding"/>
    <property type="evidence" value="ECO:0007669"/>
    <property type="project" value="UniProtKB-KW"/>
</dbReference>
<dbReference type="GO" id="GO:0043139">
    <property type="term" value="F:5'-3' DNA helicase activity"/>
    <property type="evidence" value="ECO:0007669"/>
    <property type="project" value="UniProtKB-EC"/>
</dbReference>
<name>A0A9D8KEG2_9DELT</name>
<dbReference type="SMART" id="SM00487">
    <property type="entry name" value="DEXDc"/>
    <property type="match status" value="1"/>
</dbReference>
<dbReference type="GO" id="GO:0016818">
    <property type="term" value="F:hydrolase activity, acting on acid anhydrides, in phosphorus-containing anhydrides"/>
    <property type="evidence" value="ECO:0007669"/>
    <property type="project" value="InterPro"/>
</dbReference>
<dbReference type="EMBL" id="JAFGIX010000052">
    <property type="protein sequence ID" value="MBN1573580.1"/>
    <property type="molecule type" value="Genomic_DNA"/>
</dbReference>
<evidence type="ECO:0000256" key="2">
    <source>
        <dbReference type="ARBA" id="ARBA00022741"/>
    </source>
</evidence>
<dbReference type="InterPro" id="IPR014001">
    <property type="entry name" value="Helicase_ATP-bd"/>
</dbReference>
<gene>
    <name evidence="9" type="ORF">JW984_10330</name>
</gene>